<evidence type="ECO:0000259" key="9">
    <source>
        <dbReference type="PROSITE" id="PS51755"/>
    </source>
</evidence>
<feature type="domain" description="Response regulatory" evidence="8">
    <location>
        <begin position="2"/>
        <end position="116"/>
    </location>
</feature>
<dbReference type="SMART" id="SM00448">
    <property type="entry name" value="REC"/>
    <property type="match status" value="1"/>
</dbReference>
<gene>
    <name evidence="10" type="primary">basR</name>
    <name evidence="10" type="ORF">KS4_28430</name>
</gene>
<evidence type="ECO:0000256" key="6">
    <source>
        <dbReference type="PROSITE-ProRule" id="PRU00169"/>
    </source>
</evidence>
<dbReference type="Gene3D" id="6.10.250.690">
    <property type="match status" value="1"/>
</dbReference>
<dbReference type="AlphaFoldDB" id="A0A517YX02"/>
<dbReference type="SUPFAM" id="SSF52172">
    <property type="entry name" value="CheY-like"/>
    <property type="match status" value="1"/>
</dbReference>
<dbReference type="InterPro" id="IPR011006">
    <property type="entry name" value="CheY-like_superfamily"/>
</dbReference>
<dbReference type="PANTHER" id="PTHR48111">
    <property type="entry name" value="REGULATOR OF RPOS"/>
    <property type="match status" value="1"/>
</dbReference>
<dbReference type="GO" id="GO:0032993">
    <property type="term" value="C:protein-DNA complex"/>
    <property type="evidence" value="ECO:0007669"/>
    <property type="project" value="TreeGrafter"/>
</dbReference>
<accession>A0A517YX02</accession>
<name>A0A517YX02_9BACT</name>
<dbReference type="RefSeq" id="WP_145079077.1">
    <property type="nucleotide sequence ID" value="NZ_CP036425.1"/>
</dbReference>
<keyword evidence="2" id="KW-0902">Two-component regulatory system</keyword>
<evidence type="ECO:0000259" key="8">
    <source>
        <dbReference type="PROSITE" id="PS50110"/>
    </source>
</evidence>
<dbReference type="PROSITE" id="PS50110">
    <property type="entry name" value="RESPONSE_REGULATORY"/>
    <property type="match status" value="1"/>
</dbReference>
<evidence type="ECO:0000313" key="11">
    <source>
        <dbReference type="Proteomes" id="UP000317369"/>
    </source>
</evidence>
<dbReference type="Pfam" id="PF00072">
    <property type="entry name" value="Response_reg"/>
    <property type="match status" value="1"/>
</dbReference>
<evidence type="ECO:0000256" key="5">
    <source>
        <dbReference type="ARBA" id="ARBA00023163"/>
    </source>
</evidence>
<dbReference type="InterPro" id="IPR039420">
    <property type="entry name" value="WalR-like"/>
</dbReference>
<dbReference type="KEGG" id="pcor:KS4_28430"/>
<evidence type="ECO:0000256" key="2">
    <source>
        <dbReference type="ARBA" id="ARBA00023012"/>
    </source>
</evidence>
<keyword evidence="5" id="KW-0804">Transcription</keyword>
<organism evidence="10 11">
    <name type="scientific">Poriferisphaera corsica</name>
    <dbReference type="NCBI Taxonomy" id="2528020"/>
    <lineage>
        <taxon>Bacteria</taxon>
        <taxon>Pseudomonadati</taxon>
        <taxon>Planctomycetota</taxon>
        <taxon>Phycisphaerae</taxon>
        <taxon>Phycisphaerales</taxon>
        <taxon>Phycisphaeraceae</taxon>
        <taxon>Poriferisphaera</taxon>
    </lineage>
</organism>
<feature type="DNA-binding region" description="OmpR/PhoB-type" evidence="7">
    <location>
        <begin position="124"/>
        <end position="217"/>
    </location>
</feature>
<dbReference type="InterPro" id="IPR001789">
    <property type="entry name" value="Sig_transdc_resp-reg_receiver"/>
</dbReference>
<sequence>MRILVIEDETDLLHVIAQALREQGYAIDEAQDGEEGLYKAQSHTYNAIVLDLMLPHIPGLEILKQLRQSGSKTPVLILTARGSIEDRVTGLDAGADDYLIKPFELDELFARIRSLIRRNHDTSQNTIHVDDFTIDINKHLVLLNDNPIDLTPREYAIFECLTLNRGKVISKEKLYDTLVDEFDDSLSNVIEVHISNLRKKLDKNIITTRRGMGYIID</sequence>
<dbReference type="InterPro" id="IPR036388">
    <property type="entry name" value="WH-like_DNA-bd_sf"/>
</dbReference>
<dbReference type="Gene3D" id="3.40.50.2300">
    <property type="match status" value="1"/>
</dbReference>
<evidence type="ECO:0000256" key="4">
    <source>
        <dbReference type="ARBA" id="ARBA00023125"/>
    </source>
</evidence>
<evidence type="ECO:0000256" key="3">
    <source>
        <dbReference type="ARBA" id="ARBA00023015"/>
    </source>
</evidence>
<dbReference type="GO" id="GO:0000156">
    <property type="term" value="F:phosphorelay response regulator activity"/>
    <property type="evidence" value="ECO:0007669"/>
    <property type="project" value="TreeGrafter"/>
</dbReference>
<feature type="modified residue" description="4-aspartylphosphate" evidence="6">
    <location>
        <position position="51"/>
    </location>
</feature>
<dbReference type="OrthoDB" id="272875at2"/>
<dbReference type="Proteomes" id="UP000317369">
    <property type="component" value="Chromosome"/>
</dbReference>
<reference evidence="10 11" key="1">
    <citation type="submission" date="2019-02" db="EMBL/GenBank/DDBJ databases">
        <title>Deep-cultivation of Planctomycetes and their phenomic and genomic characterization uncovers novel biology.</title>
        <authorList>
            <person name="Wiegand S."/>
            <person name="Jogler M."/>
            <person name="Boedeker C."/>
            <person name="Pinto D."/>
            <person name="Vollmers J."/>
            <person name="Rivas-Marin E."/>
            <person name="Kohn T."/>
            <person name="Peeters S.H."/>
            <person name="Heuer A."/>
            <person name="Rast P."/>
            <person name="Oberbeckmann S."/>
            <person name="Bunk B."/>
            <person name="Jeske O."/>
            <person name="Meyerdierks A."/>
            <person name="Storesund J.E."/>
            <person name="Kallscheuer N."/>
            <person name="Luecker S."/>
            <person name="Lage O.M."/>
            <person name="Pohl T."/>
            <person name="Merkel B.J."/>
            <person name="Hornburger P."/>
            <person name="Mueller R.-W."/>
            <person name="Bruemmer F."/>
            <person name="Labrenz M."/>
            <person name="Spormann A.M."/>
            <person name="Op den Camp H."/>
            <person name="Overmann J."/>
            <person name="Amann R."/>
            <person name="Jetten M.S.M."/>
            <person name="Mascher T."/>
            <person name="Medema M.H."/>
            <person name="Devos D.P."/>
            <person name="Kaster A.-K."/>
            <person name="Ovreas L."/>
            <person name="Rohde M."/>
            <person name="Galperin M.Y."/>
            <person name="Jogler C."/>
        </authorList>
    </citation>
    <scope>NUCLEOTIDE SEQUENCE [LARGE SCALE GENOMIC DNA]</scope>
    <source>
        <strain evidence="10 11">KS4</strain>
    </source>
</reference>
<dbReference type="EMBL" id="CP036425">
    <property type="protein sequence ID" value="QDU34768.1"/>
    <property type="molecule type" value="Genomic_DNA"/>
</dbReference>
<dbReference type="CDD" id="cd00383">
    <property type="entry name" value="trans_reg_C"/>
    <property type="match status" value="1"/>
</dbReference>
<dbReference type="Gene3D" id="1.10.10.10">
    <property type="entry name" value="Winged helix-like DNA-binding domain superfamily/Winged helix DNA-binding domain"/>
    <property type="match status" value="1"/>
</dbReference>
<dbReference type="FunFam" id="3.40.50.2300:FF:000002">
    <property type="entry name" value="DNA-binding response regulator PhoP"/>
    <property type="match status" value="1"/>
</dbReference>
<keyword evidence="4 7" id="KW-0238">DNA-binding</keyword>
<feature type="domain" description="OmpR/PhoB-type" evidence="9">
    <location>
        <begin position="124"/>
        <end position="217"/>
    </location>
</feature>
<proteinExistence type="predicted"/>
<dbReference type="GO" id="GO:0005829">
    <property type="term" value="C:cytosol"/>
    <property type="evidence" value="ECO:0007669"/>
    <property type="project" value="TreeGrafter"/>
</dbReference>
<dbReference type="PROSITE" id="PS51755">
    <property type="entry name" value="OMPR_PHOB"/>
    <property type="match status" value="1"/>
</dbReference>
<keyword evidence="11" id="KW-1185">Reference proteome</keyword>
<dbReference type="InterPro" id="IPR001867">
    <property type="entry name" value="OmpR/PhoB-type_DNA-bd"/>
</dbReference>
<protein>
    <submittedName>
        <fullName evidence="10">Transcriptional regulatory protein BasR</fullName>
    </submittedName>
</protein>
<keyword evidence="1 6" id="KW-0597">Phosphoprotein</keyword>
<evidence type="ECO:0000313" key="10">
    <source>
        <dbReference type="EMBL" id="QDU34768.1"/>
    </source>
</evidence>
<evidence type="ECO:0000256" key="7">
    <source>
        <dbReference type="PROSITE-ProRule" id="PRU01091"/>
    </source>
</evidence>
<evidence type="ECO:0000256" key="1">
    <source>
        <dbReference type="ARBA" id="ARBA00022553"/>
    </source>
</evidence>
<dbReference type="PANTHER" id="PTHR48111:SF22">
    <property type="entry name" value="REGULATOR OF RPOS"/>
    <property type="match status" value="1"/>
</dbReference>
<dbReference type="GO" id="GO:0006355">
    <property type="term" value="P:regulation of DNA-templated transcription"/>
    <property type="evidence" value="ECO:0007669"/>
    <property type="project" value="InterPro"/>
</dbReference>
<dbReference type="Pfam" id="PF00486">
    <property type="entry name" value="Trans_reg_C"/>
    <property type="match status" value="1"/>
</dbReference>
<keyword evidence="3" id="KW-0805">Transcription regulation</keyword>
<dbReference type="GO" id="GO:0000976">
    <property type="term" value="F:transcription cis-regulatory region binding"/>
    <property type="evidence" value="ECO:0007669"/>
    <property type="project" value="TreeGrafter"/>
</dbReference>
<dbReference type="SMART" id="SM00862">
    <property type="entry name" value="Trans_reg_C"/>
    <property type="match status" value="1"/>
</dbReference>